<protein>
    <recommendedName>
        <fullName evidence="1">Immunity MXAN-0049 protein domain-containing protein</fullName>
    </recommendedName>
</protein>
<dbReference type="EMBL" id="JAAIYO010000011">
    <property type="protein sequence ID" value="MBE4752240.1"/>
    <property type="molecule type" value="Genomic_DNA"/>
</dbReference>
<proteinExistence type="predicted"/>
<dbReference type="InterPro" id="IPR012433">
    <property type="entry name" value="Imm11"/>
</dbReference>
<reference evidence="2 3" key="1">
    <citation type="submission" date="2020-02" db="EMBL/GenBank/DDBJ databases">
        <authorList>
            <person name="Babadi Z.K."/>
            <person name="Risdian C."/>
            <person name="Ebrahimipour G.H."/>
            <person name="Wink J."/>
        </authorList>
    </citation>
    <scope>NUCLEOTIDE SEQUENCE [LARGE SCALE GENOMIC DNA]</scope>
    <source>
        <strain evidence="2 3">ZKHCc1 1396</strain>
    </source>
</reference>
<feature type="domain" description="Immunity MXAN-0049 protein" evidence="1">
    <location>
        <begin position="39"/>
        <end position="189"/>
    </location>
</feature>
<gene>
    <name evidence="2" type="ORF">G4177_29155</name>
</gene>
<organism evidence="2 3">
    <name type="scientific">Corallococcus soli</name>
    <dbReference type="NCBI Taxonomy" id="2710757"/>
    <lineage>
        <taxon>Bacteria</taxon>
        <taxon>Pseudomonadati</taxon>
        <taxon>Myxococcota</taxon>
        <taxon>Myxococcia</taxon>
        <taxon>Myxococcales</taxon>
        <taxon>Cystobacterineae</taxon>
        <taxon>Myxococcaceae</taxon>
        <taxon>Corallococcus</taxon>
    </lineage>
</organism>
<dbReference type="Pfam" id="PF07791">
    <property type="entry name" value="Imm11"/>
    <property type="match status" value="1"/>
</dbReference>
<dbReference type="Proteomes" id="UP001516472">
    <property type="component" value="Unassembled WGS sequence"/>
</dbReference>
<sequence length="190" mass="21388">MSARFFDLDFDVYVPGRWYLGEPHHLAGPEIEDIWQFIQGKPVELPERLRIPLSQDGRALDFDKTPVGGAPIVNARVAAVFRELAPQDIQLFPVEVEGQSAPYFLLNVAKEIDCIDDAACREARRWVPEDNRPDRLGEYHVVSGLRIDRSKVGGARVFRLWGYHPPIIVAGDIKDALERTGALGARFVEV</sequence>
<dbReference type="RefSeq" id="WP_193429427.1">
    <property type="nucleotide sequence ID" value="NZ_CBCSIP010000377.1"/>
</dbReference>
<comment type="caution">
    <text evidence="2">The sequence shown here is derived from an EMBL/GenBank/DDBJ whole genome shotgun (WGS) entry which is preliminary data.</text>
</comment>
<evidence type="ECO:0000259" key="1">
    <source>
        <dbReference type="Pfam" id="PF07791"/>
    </source>
</evidence>
<evidence type="ECO:0000313" key="2">
    <source>
        <dbReference type="EMBL" id="MBE4752240.1"/>
    </source>
</evidence>
<evidence type="ECO:0000313" key="3">
    <source>
        <dbReference type="Proteomes" id="UP001516472"/>
    </source>
</evidence>
<accession>A0ABR9PWE3</accession>
<keyword evidence="3" id="KW-1185">Reference proteome</keyword>
<name>A0ABR9PWE3_9BACT</name>